<feature type="transmembrane region" description="Helical" evidence="6">
    <location>
        <begin position="153"/>
        <end position="174"/>
    </location>
</feature>
<feature type="domain" description="EamA" evidence="7">
    <location>
        <begin position="13"/>
        <end position="141"/>
    </location>
</feature>
<evidence type="ECO:0000256" key="3">
    <source>
        <dbReference type="ARBA" id="ARBA00022692"/>
    </source>
</evidence>
<dbReference type="PANTHER" id="PTHR32322:SF2">
    <property type="entry name" value="EAMA DOMAIN-CONTAINING PROTEIN"/>
    <property type="match status" value="1"/>
</dbReference>
<feature type="transmembrane region" description="Helical" evidence="6">
    <location>
        <begin position="72"/>
        <end position="96"/>
    </location>
</feature>
<evidence type="ECO:0000259" key="7">
    <source>
        <dbReference type="Pfam" id="PF00892"/>
    </source>
</evidence>
<accession>A0ABW3QH41</accession>
<dbReference type="InterPro" id="IPR050638">
    <property type="entry name" value="AA-Vitamin_Transporters"/>
</dbReference>
<dbReference type="Pfam" id="PF00892">
    <property type="entry name" value="EamA"/>
    <property type="match status" value="2"/>
</dbReference>
<feature type="transmembrane region" description="Helical" evidence="6">
    <location>
        <begin position="42"/>
        <end position="60"/>
    </location>
</feature>
<evidence type="ECO:0000256" key="1">
    <source>
        <dbReference type="ARBA" id="ARBA00004141"/>
    </source>
</evidence>
<evidence type="ECO:0000313" key="8">
    <source>
        <dbReference type="EMBL" id="MFD1142096.1"/>
    </source>
</evidence>
<proteinExistence type="inferred from homology"/>
<feature type="transmembrane region" description="Helical" evidence="6">
    <location>
        <begin position="245"/>
        <end position="268"/>
    </location>
</feature>
<feature type="domain" description="EamA" evidence="7">
    <location>
        <begin position="156"/>
        <end position="289"/>
    </location>
</feature>
<comment type="caution">
    <text evidence="8">The sequence shown here is derived from an EMBL/GenBank/DDBJ whole genome shotgun (WGS) entry which is preliminary data.</text>
</comment>
<keyword evidence="4 6" id="KW-1133">Transmembrane helix</keyword>
<evidence type="ECO:0000256" key="2">
    <source>
        <dbReference type="ARBA" id="ARBA00007362"/>
    </source>
</evidence>
<organism evidence="8 9">
    <name type="scientific">Larkinella insperata</name>
    <dbReference type="NCBI Taxonomy" id="332158"/>
    <lineage>
        <taxon>Bacteria</taxon>
        <taxon>Pseudomonadati</taxon>
        <taxon>Bacteroidota</taxon>
        <taxon>Cytophagia</taxon>
        <taxon>Cytophagales</taxon>
        <taxon>Spirosomataceae</taxon>
        <taxon>Larkinella</taxon>
    </lineage>
</organism>
<evidence type="ECO:0000256" key="4">
    <source>
        <dbReference type="ARBA" id="ARBA00022989"/>
    </source>
</evidence>
<dbReference type="EMBL" id="JBHTLP010000008">
    <property type="protein sequence ID" value="MFD1142096.1"/>
    <property type="molecule type" value="Genomic_DNA"/>
</dbReference>
<dbReference type="InterPro" id="IPR000620">
    <property type="entry name" value="EamA_dom"/>
</dbReference>
<feature type="transmembrane region" description="Helical" evidence="6">
    <location>
        <begin position="12"/>
        <end position="30"/>
    </location>
</feature>
<feature type="transmembrane region" description="Helical" evidence="6">
    <location>
        <begin position="102"/>
        <end position="122"/>
    </location>
</feature>
<reference evidence="9" key="1">
    <citation type="journal article" date="2019" name="Int. J. Syst. Evol. Microbiol.">
        <title>The Global Catalogue of Microorganisms (GCM) 10K type strain sequencing project: providing services to taxonomists for standard genome sequencing and annotation.</title>
        <authorList>
            <consortium name="The Broad Institute Genomics Platform"/>
            <consortium name="The Broad Institute Genome Sequencing Center for Infectious Disease"/>
            <person name="Wu L."/>
            <person name="Ma J."/>
        </authorList>
    </citation>
    <scope>NUCLEOTIDE SEQUENCE [LARGE SCALE GENOMIC DNA]</scope>
    <source>
        <strain evidence="9">CCUG 55608</strain>
    </source>
</reference>
<evidence type="ECO:0000256" key="6">
    <source>
        <dbReference type="SAM" id="Phobius"/>
    </source>
</evidence>
<name>A0ABW3QH41_9BACT</name>
<comment type="subcellular location">
    <subcellularLocation>
        <location evidence="1">Membrane</location>
        <topology evidence="1">Multi-pass membrane protein</topology>
    </subcellularLocation>
</comment>
<keyword evidence="5 6" id="KW-0472">Membrane</keyword>
<keyword evidence="9" id="KW-1185">Reference proteome</keyword>
<feature type="transmembrane region" description="Helical" evidence="6">
    <location>
        <begin position="186"/>
        <end position="206"/>
    </location>
</feature>
<gene>
    <name evidence="8" type="ORF">ACFQ4C_13300</name>
</gene>
<feature type="transmembrane region" description="Helical" evidence="6">
    <location>
        <begin position="274"/>
        <end position="290"/>
    </location>
</feature>
<protein>
    <submittedName>
        <fullName evidence="8">DMT family transporter</fullName>
    </submittedName>
</protein>
<keyword evidence="3 6" id="KW-0812">Transmembrane</keyword>
<dbReference type="Proteomes" id="UP001597116">
    <property type="component" value="Unassembled WGS sequence"/>
</dbReference>
<dbReference type="InterPro" id="IPR037185">
    <property type="entry name" value="EmrE-like"/>
</dbReference>
<comment type="similarity">
    <text evidence="2">Belongs to the EamA transporter family.</text>
</comment>
<evidence type="ECO:0000313" key="9">
    <source>
        <dbReference type="Proteomes" id="UP001597116"/>
    </source>
</evidence>
<feature type="transmembrane region" description="Helical" evidence="6">
    <location>
        <begin position="129"/>
        <end position="147"/>
    </location>
</feature>
<sequence>MKSTEQTLTTTQYGLFLGLIGVICFSFTVPMTKLALASFNPWLVSFGRLAGAGLISFVILQQQNKLPLIRKHFRLLAGVSLGVGLGFPVLMSVAMASTSSSHAGIVLALLPLTTAIFGAIIHRETHSRLFWAISASGCLTVLGYVLFRDQVQLQAADLLLLAAALFASFAYALGAQLSKQISGLDVICCALVIVLPLTLPAALVAWQYEPPQTVQGSALAGFIYVTLFSQLFGFVPWYKGLAMGGVALVSQLQLLQTFFTLLISAWLLGESIGWLEYGIALLVIAQIYIAKKVD</sequence>
<feature type="transmembrane region" description="Helical" evidence="6">
    <location>
        <begin position="218"/>
        <end position="238"/>
    </location>
</feature>
<evidence type="ECO:0000256" key="5">
    <source>
        <dbReference type="ARBA" id="ARBA00023136"/>
    </source>
</evidence>
<dbReference type="RefSeq" id="WP_265992596.1">
    <property type="nucleotide sequence ID" value="NZ_CP110973.1"/>
</dbReference>
<dbReference type="PANTHER" id="PTHR32322">
    <property type="entry name" value="INNER MEMBRANE TRANSPORTER"/>
    <property type="match status" value="1"/>
</dbReference>
<dbReference type="SUPFAM" id="SSF103481">
    <property type="entry name" value="Multidrug resistance efflux transporter EmrE"/>
    <property type="match status" value="2"/>
</dbReference>